<feature type="signal peptide" evidence="1">
    <location>
        <begin position="1"/>
        <end position="25"/>
    </location>
</feature>
<proteinExistence type="predicted"/>
<dbReference type="AlphaFoldDB" id="A0A1J4MCB8"/>
<gene>
    <name evidence="2" type="ORF">cubi_00682</name>
</gene>
<keyword evidence="3" id="KW-1185">Reference proteome</keyword>
<accession>A0A1J4MCB8</accession>
<comment type="caution">
    <text evidence="2">The sequence shown here is derived from an EMBL/GenBank/DDBJ whole genome shotgun (WGS) entry which is preliminary data.</text>
</comment>
<feature type="chain" id="PRO_5013153712" evidence="1">
    <location>
        <begin position="26"/>
        <end position="712"/>
    </location>
</feature>
<reference evidence="2 3" key="1">
    <citation type="submission" date="2016-10" db="EMBL/GenBank/DDBJ databases">
        <title>Reductive evolution of mitochondrial metabolism and differential evolution of invasion-related proteins in Cryptosporidium.</title>
        <authorList>
            <person name="Liu S."/>
            <person name="Roellig D.M."/>
            <person name="Guo Y."/>
            <person name="Li N."/>
            <person name="Frace M.A."/>
            <person name="Tang K."/>
            <person name="Zhang L."/>
            <person name="Feng Y."/>
            <person name="Xiao L."/>
        </authorList>
    </citation>
    <scope>NUCLEOTIDE SEQUENCE [LARGE SCALE GENOMIC DNA]</scope>
    <source>
        <strain evidence="2">39726</strain>
    </source>
</reference>
<dbReference type="VEuPathDB" id="CryptoDB:cubi_00682"/>
<dbReference type="RefSeq" id="XP_028873493.1">
    <property type="nucleotide sequence ID" value="XM_029017695.1"/>
</dbReference>
<sequence length="712" mass="81108">MKIEINFSLFFSFLILISGLSTSLGNIHDQLDVKFKTFNSDHDILESPANSVPKTRRTTEEISSDLESSFDVSDSLDEYHKVRNTCTGIREDGKARNNKKAKLRKVNGLVGNMNYRKQKRTSSESGTPSKYFSFRGAEEHSVDDLDLEGLFDLDYGGRERITEIHKITPKDIYEDEFRPRKYEYAIGATSRDKKYDIHRKEKDDEIVLVITPKNFFADKNGKLSFLPSLALKINKNSRLSTLVKMIRKLISSAYPDINIERIRHLGTQIILNEAPQTVKLSSLKIRNGNEISVTFKKIPKDEKSDNKYYEVQELFGEELPMTPEGKSFLELPDTPAQKNLHYNQGSETKDVLEDKVLISERDDSYNNNFIAEPPMVEIFDSSLPKKDDMNAGDISGELKSDYLGSIQFDHVPFENLESESYDQKNLQGYKFLIGSDEMDNIYEERAVEAEKEASNQNMNDPSSNIELNNCNYKVNFKQITVPASNFTSEIGNSFSKNILVRNVTFKELEPCKLETLITEINKILKSINQNYSIVGLEHIPSKRELLSLSKGKETHHLLDLEIIKGDEFNAFSILNSKPEYGSMKNISDEDDFILVTTDPIEKKLLADKCQLYMTIFVDNTLFYGEEGQPNSEESFNINQNLVKGGKKYLKAVNVCTQSYISIKKVLEKIKSIMKIDPSSKGIFICGDKIVDSLSNLPVSFIESETCVLRYDS</sequence>
<name>A0A1J4MCB8_9CRYT</name>
<protein>
    <submittedName>
        <fullName evidence="2">Uncharacterized protein</fullName>
    </submittedName>
</protein>
<dbReference type="EMBL" id="LRBP01000027">
    <property type="protein sequence ID" value="OII71874.1"/>
    <property type="molecule type" value="Genomic_DNA"/>
</dbReference>
<dbReference type="Proteomes" id="UP000186176">
    <property type="component" value="Unassembled WGS sequence"/>
</dbReference>
<organism evidence="2 3">
    <name type="scientific">Cryptosporidium ubiquitum</name>
    <dbReference type="NCBI Taxonomy" id="857276"/>
    <lineage>
        <taxon>Eukaryota</taxon>
        <taxon>Sar</taxon>
        <taxon>Alveolata</taxon>
        <taxon>Apicomplexa</taxon>
        <taxon>Conoidasida</taxon>
        <taxon>Coccidia</taxon>
        <taxon>Eucoccidiorida</taxon>
        <taxon>Eimeriorina</taxon>
        <taxon>Cryptosporidiidae</taxon>
        <taxon>Cryptosporidium</taxon>
    </lineage>
</organism>
<evidence type="ECO:0000313" key="3">
    <source>
        <dbReference type="Proteomes" id="UP000186176"/>
    </source>
</evidence>
<dbReference type="OrthoDB" id="340163at2759"/>
<evidence type="ECO:0000256" key="1">
    <source>
        <dbReference type="SAM" id="SignalP"/>
    </source>
</evidence>
<evidence type="ECO:0000313" key="2">
    <source>
        <dbReference type="EMBL" id="OII71874.1"/>
    </source>
</evidence>
<keyword evidence="1" id="KW-0732">Signal</keyword>
<dbReference type="GeneID" id="39977474"/>